<organism evidence="1 2">
    <name type="scientific">Crenothrix polyspora</name>
    <dbReference type="NCBI Taxonomy" id="360316"/>
    <lineage>
        <taxon>Bacteria</taxon>
        <taxon>Pseudomonadati</taxon>
        <taxon>Pseudomonadota</taxon>
        <taxon>Gammaproteobacteria</taxon>
        <taxon>Methylococcales</taxon>
        <taxon>Crenotrichaceae</taxon>
        <taxon>Crenothrix</taxon>
    </lineage>
</organism>
<sequence length="48" mass="5548">MEEEVRQILKQTVTSEKKLGDIALELFGETHGVELNLLKHITHEPMDF</sequence>
<evidence type="ECO:0000313" key="2">
    <source>
        <dbReference type="Proteomes" id="UP000195667"/>
    </source>
</evidence>
<dbReference type="AlphaFoldDB" id="A0A1R4HG74"/>
<reference evidence="2" key="1">
    <citation type="submission" date="2017-02" db="EMBL/GenBank/DDBJ databases">
        <authorList>
            <person name="Daims H."/>
        </authorList>
    </citation>
    <scope>NUCLEOTIDE SEQUENCE [LARGE SCALE GENOMIC DNA]</scope>
</reference>
<dbReference type="Proteomes" id="UP000195667">
    <property type="component" value="Unassembled WGS sequence"/>
</dbReference>
<accession>A0A1R4HG74</accession>
<gene>
    <name evidence="1" type="ORF">CRENPOLYSF1_60017</name>
</gene>
<name>A0A1R4HG74_9GAMM</name>
<dbReference type="EMBL" id="FUKI01000137">
    <property type="protein sequence ID" value="SJM94870.1"/>
    <property type="molecule type" value="Genomic_DNA"/>
</dbReference>
<protein>
    <submittedName>
        <fullName evidence="1">Uncharacterized protein</fullName>
    </submittedName>
</protein>
<evidence type="ECO:0000313" key="1">
    <source>
        <dbReference type="EMBL" id="SJM94870.1"/>
    </source>
</evidence>
<proteinExistence type="predicted"/>
<keyword evidence="2" id="KW-1185">Reference proteome</keyword>